<reference evidence="11" key="2">
    <citation type="submission" date="2023-05" db="EMBL/GenBank/DDBJ databases">
        <authorList>
            <consortium name="Lawrence Berkeley National Laboratory"/>
            <person name="Steindorff A."/>
            <person name="Hensen N."/>
            <person name="Bonometti L."/>
            <person name="Westerberg I."/>
            <person name="Brannstrom I.O."/>
            <person name="Guillou S."/>
            <person name="Cros-Aarteil S."/>
            <person name="Calhoun S."/>
            <person name="Haridas S."/>
            <person name="Kuo A."/>
            <person name="Mondo S."/>
            <person name="Pangilinan J."/>
            <person name="Riley R."/>
            <person name="Labutti K."/>
            <person name="Andreopoulos B."/>
            <person name="Lipzen A."/>
            <person name="Chen C."/>
            <person name="Yanf M."/>
            <person name="Daum C."/>
            <person name="Ng V."/>
            <person name="Clum A."/>
            <person name="Ohm R."/>
            <person name="Martin F."/>
            <person name="Silar P."/>
            <person name="Natvig D."/>
            <person name="Lalanne C."/>
            <person name="Gautier V."/>
            <person name="Ament-Velasquez S.L."/>
            <person name="Kruys A."/>
            <person name="Hutchinson M.I."/>
            <person name="Powell A.J."/>
            <person name="Barry K."/>
            <person name="Miller A.N."/>
            <person name="Grigoriev I.V."/>
            <person name="Debuchy R."/>
            <person name="Gladieux P."/>
            <person name="Thoren M.H."/>
            <person name="Johannesson H."/>
        </authorList>
    </citation>
    <scope>NUCLEOTIDE SEQUENCE</scope>
    <source>
        <strain evidence="11">CBS 103.79</strain>
    </source>
</reference>
<evidence type="ECO:0000256" key="3">
    <source>
        <dbReference type="ARBA" id="ARBA00006345"/>
    </source>
</evidence>
<dbReference type="Proteomes" id="UP001303889">
    <property type="component" value="Unassembled WGS sequence"/>
</dbReference>
<evidence type="ECO:0000256" key="4">
    <source>
        <dbReference type="ARBA" id="ARBA00022664"/>
    </source>
</evidence>
<dbReference type="InterPro" id="IPR040343">
    <property type="entry name" value="Cet1/Ctl1"/>
</dbReference>
<comment type="catalytic activity">
    <reaction evidence="7">
        <text>a 5'-end triphospho-ribonucleoside in mRNA + H2O = a 5'-end diphospho-ribonucleoside in mRNA + phosphate + H(+)</text>
        <dbReference type="Rhea" id="RHEA:67004"/>
        <dbReference type="Rhea" id="RHEA-COMP:17164"/>
        <dbReference type="Rhea" id="RHEA-COMP:17165"/>
        <dbReference type="ChEBI" id="CHEBI:15377"/>
        <dbReference type="ChEBI" id="CHEBI:15378"/>
        <dbReference type="ChEBI" id="CHEBI:43474"/>
        <dbReference type="ChEBI" id="CHEBI:167616"/>
        <dbReference type="ChEBI" id="CHEBI:167618"/>
        <dbReference type="EC" id="3.6.1.74"/>
    </reaction>
    <physiologicalReaction direction="left-to-right" evidence="7">
        <dbReference type="Rhea" id="RHEA:67005"/>
    </physiologicalReaction>
</comment>
<feature type="compositionally biased region" description="Low complexity" evidence="9">
    <location>
        <begin position="24"/>
        <end position="40"/>
    </location>
</feature>
<evidence type="ECO:0000256" key="5">
    <source>
        <dbReference type="ARBA" id="ARBA00022801"/>
    </source>
</evidence>
<evidence type="ECO:0000256" key="9">
    <source>
        <dbReference type="SAM" id="MobiDB-lite"/>
    </source>
</evidence>
<dbReference type="EC" id="3.6.1.74" evidence="8"/>
<feature type="compositionally biased region" description="Pro residues" evidence="9">
    <location>
        <begin position="312"/>
        <end position="321"/>
    </location>
</feature>
<feature type="compositionally biased region" description="Basic and acidic residues" evidence="9">
    <location>
        <begin position="401"/>
        <end position="419"/>
    </location>
</feature>
<dbReference type="SUPFAM" id="SSF55154">
    <property type="entry name" value="CYTH-like phosphatases"/>
    <property type="match status" value="1"/>
</dbReference>
<dbReference type="PANTHER" id="PTHR28118:SF1">
    <property type="entry name" value="POLYNUCLEOTIDE 5'-TRIPHOSPHATASE CTL1-RELATED"/>
    <property type="match status" value="1"/>
</dbReference>
<dbReference type="EMBL" id="MU855862">
    <property type="protein sequence ID" value="KAK3898898.1"/>
    <property type="molecule type" value="Genomic_DNA"/>
</dbReference>
<feature type="compositionally biased region" description="Gly residues" evidence="9">
    <location>
        <begin position="486"/>
        <end position="500"/>
    </location>
</feature>
<feature type="region of interest" description="Disordered" evidence="9">
    <location>
        <begin position="1"/>
        <end position="546"/>
    </location>
</feature>
<dbReference type="GO" id="GO:0140818">
    <property type="term" value="F:mRNA 5'-triphosphate monophosphatase activity"/>
    <property type="evidence" value="ECO:0007669"/>
    <property type="project" value="UniProtKB-EC"/>
</dbReference>
<dbReference type="GO" id="GO:0031533">
    <property type="term" value="C:mRNA capping enzyme complex"/>
    <property type="evidence" value="ECO:0007669"/>
    <property type="project" value="UniProtKB-UniRule"/>
</dbReference>
<comment type="subunit">
    <text evidence="8">Heterodimer. The mRNA-capping enzyme is composed of two separate chains alpha and beta, respectively a mRNA guanylyltransferase and an mRNA 5'-triphosphate monophosphatase.</text>
</comment>
<comment type="function">
    <text evidence="8">First step of mRNA capping. Converts the 5'-triphosphate end of a nascent mRNA chain into a diphosphate end.</text>
</comment>
<evidence type="ECO:0000256" key="6">
    <source>
        <dbReference type="ARBA" id="ARBA00023242"/>
    </source>
</evidence>
<keyword evidence="8" id="KW-0506">mRNA capping</keyword>
<evidence type="ECO:0000256" key="8">
    <source>
        <dbReference type="RuleBase" id="RU367053"/>
    </source>
</evidence>
<feature type="compositionally biased region" description="Polar residues" evidence="9">
    <location>
        <begin position="282"/>
        <end position="291"/>
    </location>
</feature>
<dbReference type="InterPro" id="IPR033469">
    <property type="entry name" value="CYTH-like_dom_sf"/>
</dbReference>
<dbReference type="InterPro" id="IPR004206">
    <property type="entry name" value="mRNA_triPase_Cet1"/>
</dbReference>
<accession>A0AAN6MFA8</accession>
<feature type="domain" description="mRNA triphosphatase Cet1-like" evidence="10">
    <location>
        <begin position="565"/>
        <end position="821"/>
    </location>
</feature>
<dbReference type="AlphaFoldDB" id="A0AAN6MFA8"/>
<feature type="compositionally biased region" description="Low complexity" evidence="9">
    <location>
        <begin position="215"/>
        <end position="231"/>
    </location>
</feature>
<evidence type="ECO:0000256" key="1">
    <source>
        <dbReference type="ARBA" id="ARBA00001946"/>
    </source>
</evidence>
<evidence type="ECO:0000313" key="11">
    <source>
        <dbReference type="EMBL" id="KAK3898898.1"/>
    </source>
</evidence>
<keyword evidence="4 8" id="KW-0507">mRNA processing</keyword>
<dbReference type="Pfam" id="PF02940">
    <property type="entry name" value="mRNA_triPase"/>
    <property type="match status" value="1"/>
</dbReference>
<protein>
    <recommendedName>
        <fullName evidence="8">mRNA-capping enzyme subunit beta</fullName>
        <ecNumber evidence="8">3.6.1.74</ecNumber>
    </recommendedName>
    <alternativeName>
        <fullName evidence="8">mRNA 5'-phosphatase</fullName>
    </alternativeName>
    <alternativeName>
        <fullName evidence="8">mRNA 5'-triphosphate monophosphatase</fullName>
    </alternativeName>
</protein>
<reference evidence="11" key="1">
    <citation type="journal article" date="2023" name="Mol. Phylogenet. Evol.">
        <title>Genome-scale phylogeny and comparative genomics of the fungal order Sordariales.</title>
        <authorList>
            <person name="Hensen N."/>
            <person name="Bonometti L."/>
            <person name="Westerberg I."/>
            <person name="Brannstrom I.O."/>
            <person name="Guillou S."/>
            <person name="Cros-Aarteil S."/>
            <person name="Calhoun S."/>
            <person name="Haridas S."/>
            <person name="Kuo A."/>
            <person name="Mondo S."/>
            <person name="Pangilinan J."/>
            <person name="Riley R."/>
            <person name="LaButti K."/>
            <person name="Andreopoulos B."/>
            <person name="Lipzen A."/>
            <person name="Chen C."/>
            <person name="Yan M."/>
            <person name="Daum C."/>
            <person name="Ng V."/>
            <person name="Clum A."/>
            <person name="Steindorff A."/>
            <person name="Ohm R.A."/>
            <person name="Martin F."/>
            <person name="Silar P."/>
            <person name="Natvig D.O."/>
            <person name="Lalanne C."/>
            <person name="Gautier V."/>
            <person name="Ament-Velasquez S.L."/>
            <person name="Kruys A."/>
            <person name="Hutchinson M.I."/>
            <person name="Powell A.J."/>
            <person name="Barry K."/>
            <person name="Miller A.N."/>
            <person name="Grigoriev I.V."/>
            <person name="Debuchy R."/>
            <person name="Gladieux P."/>
            <person name="Hiltunen Thoren M."/>
            <person name="Johannesson H."/>
        </authorList>
    </citation>
    <scope>NUCLEOTIDE SEQUENCE</scope>
    <source>
        <strain evidence="11">CBS 103.79</strain>
    </source>
</reference>
<dbReference type="GO" id="GO:0006370">
    <property type="term" value="P:7-methylguanosine mRNA capping"/>
    <property type="evidence" value="ECO:0007669"/>
    <property type="project" value="UniProtKB-UniRule"/>
</dbReference>
<feature type="compositionally biased region" description="Polar residues" evidence="9">
    <location>
        <begin position="45"/>
        <end position="55"/>
    </location>
</feature>
<proteinExistence type="inferred from homology"/>
<keyword evidence="6 8" id="KW-0539">Nucleus</keyword>
<evidence type="ECO:0000259" key="10">
    <source>
        <dbReference type="Pfam" id="PF02940"/>
    </source>
</evidence>
<comment type="caution">
    <text evidence="11">The sequence shown here is derived from an EMBL/GenBank/DDBJ whole genome shotgun (WGS) entry which is preliminary data.</text>
</comment>
<dbReference type="InterPro" id="IPR037009">
    <property type="entry name" value="mRNA_triPase_Cet1_sf"/>
</dbReference>
<dbReference type="PANTHER" id="PTHR28118">
    <property type="entry name" value="POLYNUCLEOTIDE 5'-TRIPHOSPHATASE-RELATED"/>
    <property type="match status" value="1"/>
</dbReference>
<feature type="compositionally biased region" description="Polar residues" evidence="9">
    <location>
        <begin position="129"/>
        <end position="141"/>
    </location>
</feature>
<feature type="compositionally biased region" description="Pro residues" evidence="9">
    <location>
        <begin position="172"/>
        <end position="187"/>
    </location>
</feature>
<evidence type="ECO:0000313" key="12">
    <source>
        <dbReference type="Proteomes" id="UP001303889"/>
    </source>
</evidence>
<gene>
    <name evidence="11" type="ORF">C8A05DRAFT_18584</name>
</gene>
<evidence type="ECO:0000256" key="7">
    <source>
        <dbReference type="ARBA" id="ARBA00047740"/>
    </source>
</evidence>
<feature type="compositionally biased region" description="Polar residues" evidence="9">
    <location>
        <begin position="87"/>
        <end position="98"/>
    </location>
</feature>
<name>A0AAN6MFA8_9PEZI</name>
<dbReference type="GO" id="GO:0004651">
    <property type="term" value="F:polynucleotide 5'-phosphatase activity"/>
    <property type="evidence" value="ECO:0007669"/>
    <property type="project" value="UniProtKB-UniRule"/>
</dbReference>
<keyword evidence="12" id="KW-1185">Reference proteome</keyword>
<comment type="subcellular location">
    <subcellularLocation>
        <location evidence="2 8">Nucleus</location>
    </subcellularLocation>
</comment>
<feature type="compositionally biased region" description="Low complexity" evidence="9">
    <location>
        <begin position="361"/>
        <end position="375"/>
    </location>
</feature>
<feature type="compositionally biased region" description="Pro residues" evidence="9">
    <location>
        <begin position="292"/>
        <end position="301"/>
    </location>
</feature>
<keyword evidence="5 8" id="KW-0378">Hydrolase</keyword>
<dbReference type="CDD" id="cd07470">
    <property type="entry name" value="CYTH-like_mRNA_RTPase"/>
    <property type="match status" value="1"/>
</dbReference>
<comment type="cofactor">
    <cofactor evidence="1 8">
        <name>Mg(2+)</name>
        <dbReference type="ChEBI" id="CHEBI:18420"/>
    </cofactor>
</comment>
<organism evidence="11 12">
    <name type="scientific">Staphylotrichum tortipilum</name>
    <dbReference type="NCBI Taxonomy" id="2831512"/>
    <lineage>
        <taxon>Eukaryota</taxon>
        <taxon>Fungi</taxon>
        <taxon>Dikarya</taxon>
        <taxon>Ascomycota</taxon>
        <taxon>Pezizomycotina</taxon>
        <taxon>Sordariomycetes</taxon>
        <taxon>Sordariomycetidae</taxon>
        <taxon>Sordariales</taxon>
        <taxon>Chaetomiaceae</taxon>
        <taxon>Staphylotrichum</taxon>
    </lineage>
</organism>
<comment type="similarity">
    <text evidence="3 8">Belongs to the fungal TPase family.</text>
</comment>
<sequence>MDLRGMLNDNGPSASPASKPPPQHQQQHPQHPQHPQQHHPALPSTPVQTRPQQSFRDYGPPQASPSRHISQDYIPHHHPSGPYASPPSFQTPAASSYANRPPPLPPHQQHASNDLRSPSAGSAPVPSPYRQTPSASLSNPSGYPFPPQQNPASPVQRHQYPPTNAYHRENYPQPPAPVAIPGPPPGAPYVQQGAHVPQTPPVATQGAGHPYLHRTSSAHSTPTPTSAQSQHAQYGAPFAQASPVTAPRSLQQADPHPHAQQRQSSQPPPPGGPVPLSARPAQASSVGSFSQPPSPYQPRVPGPGFHSALQASPPPPPPPSLPRHSSAHSIPDSHSQDSIRAPQAPNDRDRSLSVSPKTRVPSLPSSSGRPSTSVSELDPYLNHSHSAVPTMAERAATPAKRKLEDRELRPEELEKRDTRPPPFEDSDGRPPFTDAGASVHRPAPAMPAPVPRKRKVHLATPPWAQSARDRAPAHPNRVLYQPVPHGSGGGGGGGGGGDTSGGSQPNGKVDRPAPPTRMQSRHASPDDKRAAAPITPAPSLPPDAGSQWGPLGPWEPSITNSVPQEQISKAVADFLFQYVVLNEDIGEIQSRGVKFEIEAKFGMLIDKSTNHRVDLPVNSECVLNDGRNWLGFRSSMTEHQHKSYNEFLNQLVQQTHPANKAAHAGLPRPRLPIDYRHRHEIDRFFELPASVRDRTLPVCVAKPIAAKGHGVKVRVTFDQKTNKVLAKIVKARIADLSLHFPHLPLDCRISVNLEMDWDGSVEELERIASSSGRLSPPARTKDRLSYKHGCYQIDLTQVTQSVTGLTNTQRIEKEHELEVEIDPVPVIEQGRRAMEGQPHQYVEVIDGLINNIRILSRKAAEFGG</sequence>
<dbReference type="Gene3D" id="3.20.100.10">
    <property type="entry name" value="mRNA triphosphatase Cet1-like"/>
    <property type="match status" value="1"/>
</dbReference>
<evidence type="ECO:0000256" key="2">
    <source>
        <dbReference type="ARBA" id="ARBA00004123"/>
    </source>
</evidence>